<dbReference type="InterPro" id="IPR051722">
    <property type="entry name" value="Endocytosis_PI4K-reg_protein"/>
</dbReference>
<accession>A0A8H3YQD1</accession>
<evidence type="ECO:0000256" key="4">
    <source>
        <dbReference type="SAM" id="Coils"/>
    </source>
</evidence>
<dbReference type="Gene3D" id="1.25.40.10">
    <property type="entry name" value="Tetratricopeptide repeat domain"/>
    <property type="match status" value="2"/>
</dbReference>
<keyword evidence="3" id="KW-0802">TPR repeat</keyword>
<evidence type="ECO:0000313" key="7">
    <source>
        <dbReference type="Proteomes" id="UP000447873"/>
    </source>
</evidence>
<dbReference type="PANTHER" id="PTHR23083:SF464">
    <property type="entry name" value="TETRATRICOPEPTIDE REPEAT DOMAIN 7, ISOFORM A"/>
    <property type="match status" value="1"/>
</dbReference>
<reference evidence="6 7" key="1">
    <citation type="submission" date="2018-12" db="EMBL/GenBank/DDBJ databases">
        <title>Venturia inaequalis Genome Resource.</title>
        <authorList>
            <person name="Lichtner F.J."/>
        </authorList>
    </citation>
    <scope>NUCLEOTIDE SEQUENCE [LARGE SCALE GENOMIC DNA]</scope>
    <source>
        <strain evidence="6 7">120213</strain>
    </source>
</reference>
<feature type="compositionally biased region" description="Low complexity" evidence="5">
    <location>
        <begin position="833"/>
        <end position="848"/>
    </location>
</feature>
<evidence type="ECO:0000313" key="6">
    <source>
        <dbReference type="EMBL" id="KAE9969294.1"/>
    </source>
</evidence>
<comment type="caution">
    <text evidence="6">The sequence shown here is derived from an EMBL/GenBank/DDBJ whole genome shotgun (WGS) entry which is preliminary data.</text>
</comment>
<keyword evidence="4" id="KW-0175">Coiled coil</keyword>
<dbReference type="EMBL" id="WNWS01000372">
    <property type="protein sequence ID" value="KAE9969294.1"/>
    <property type="molecule type" value="Genomic_DNA"/>
</dbReference>
<evidence type="ECO:0000256" key="5">
    <source>
        <dbReference type="SAM" id="MobiDB-lite"/>
    </source>
</evidence>
<dbReference type="Proteomes" id="UP000447873">
    <property type="component" value="Unassembled WGS sequence"/>
</dbReference>
<evidence type="ECO:0000256" key="2">
    <source>
        <dbReference type="ARBA" id="ARBA00038251"/>
    </source>
</evidence>
<organism evidence="6 7">
    <name type="scientific">Venturia inaequalis</name>
    <name type="common">Apple scab fungus</name>
    <dbReference type="NCBI Taxonomy" id="5025"/>
    <lineage>
        <taxon>Eukaryota</taxon>
        <taxon>Fungi</taxon>
        <taxon>Dikarya</taxon>
        <taxon>Ascomycota</taxon>
        <taxon>Pezizomycotina</taxon>
        <taxon>Dothideomycetes</taxon>
        <taxon>Pleosporomycetidae</taxon>
        <taxon>Venturiales</taxon>
        <taxon>Venturiaceae</taxon>
        <taxon>Venturia</taxon>
    </lineage>
</organism>
<evidence type="ECO:0000256" key="3">
    <source>
        <dbReference type="PROSITE-ProRule" id="PRU00339"/>
    </source>
</evidence>
<dbReference type="InterPro" id="IPR019734">
    <property type="entry name" value="TPR_rpt"/>
</dbReference>
<feature type="coiled-coil region" evidence="4">
    <location>
        <begin position="902"/>
        <end position="929"/>
    </location>
</feature>
<feature type="repeat" description="TPR" evidence="3">
    <location>
        <begin position="949"/>
        <end position="982"/>
    </location>
</feature>
<feature type="compositionally biased region" description="Polar residues" evidence="5">
    <location>
        <begin position="810"/>
        <end position="820"/>
    </location>
</feature>
<gene>
    <name evidence="6" type="ORF">EG328_006973</name>
</gene>
<comment type="similarity">
    <text evidence="2">Belongs to the YPP1 family.</text>
</comment>
<comment type="function">
    <text evidence="1">Involved in endocytosis.</text>
</comment>
<evidence type="ECO:0008006" key="8">
    <source>
        <dbReference type="Google" id="ProtNLM"/>
    </source>
</evidence>
<dbReference type="PANTHER" id="PTHR23083">
    <property type="entry name" value="TETRATRICOPEPTIDE REPEAT PROTEIN, TPR"/>
    <property type="match status" value="1"/>
</dbReference>
<feature type="region of interest" description="Disordered" evidence="5">
    <location>
        <begin position="1029"/>
        <end position="1102"/>
    </location>
</feature>
<feature type="compositionally biased region" description="Polar residues" evidence="5">
    <location>
        <begin position="1086"/>
        <end position="1099"/>
    </location>
</feature>
<evidence type="ECO:0000256" key="1">
    <source>
        <dbReference type="ARBA" id="ARBA00002550"/>
    </source>
</evidence>
<sequence>MAARETDKALRYIDHLDNARCNAEWDKVPELTRKLAKHAPHRKCLILTAQSEAQVAVHDTSHRPPTAAGEAAPSSLSKLITPLLSAIEEEVVFGEDSFQATVCLGWIHWVLQEPSLAIARLPKDLVVTMDNLVEHNHDSSASWVQVCYMKAAYIKGFAQEKSGAPADALRTYRSTMPFLTAIPSSLGSGSPEFRVWTERALSRMVAVAIKQKPLGETMDFEAMLRMFHLWRSLFRYTPVEPMSETARKVPSTVDLGTEVDYSRWDVWMAYYETLSEILRIGYCYSPTYTEKKPQILFTREPLSDEEYLRVRLRQRAELKKVESSIEAKLLEETRFPKANERNSRVERWVDAVVQNWRIMCGPSWQDEELGEGGKNAIARGILDILYRAATKSYHSTQILRYLFCVHAYVADFDLAFKAFDSYVELVQRGKQREEKSGKPDYSLDSDDNILQTASEAVRILCRFGARKDVEKALKISSELLQWVEKAALEAEARETEEVDKGIPIRVPVSMRVISEAYRALGTCEATWARWTYDASTRNTHQQKAVEYYRNALDIRYANGHDLETQFALAFVLAEMRELAPAINITKQALSRPSETQTFPTYLTNGNAPEHFQRDSSSDFARERKLIPFWHLLTLLLSAKADMSTAARSSNAAFEQFEDPTHLFGPEKIFKSEHLNELEKPETARSKALIDKMERHEKEGIVQVKMTQIAILEELQSSADAVDASAELLALFARMFGDPKGDLLRSQARAAAAKPPRSAVGSIRHSLMSRARSRSRRAPATAEESIVADYANGTPNPVESRPRASSASRPGTANSDSNTARINEEHSMPSFAGRMSTSTSRRTSANRGTPTKRVGIAPAPFSSTDSITPEPVFSVFQERKHRITLLIQVWLFVAGLYTRAEVFDDATGAIDEAEDLVQALESQVAQQDSSVKAFAARGWGGGKSVEELWADIWAQRGHLARSQDFQHEAMSHFEKAVAHHPDHPAAVVGLSDILLDIYCQKLSPEPTPPVTSATYASYISSTPSFAPLNSNPTPAPLTKVTSIGSSPASIPSNHTPALSRQTTTNSITRQDSLPSTKKPSPSDSDTLNATTTISPPNSNHTPEELNRLAARDRAYGLLNTLTKLGSGWDYSEAWFSLARAYEESGQVGKAKEVLWWCVELEDTRPIRGWGVVGGF</sequence>
<feature type="compositionally biased region" description="Polar residues" evidence="5">
    <location>
        <begin position="1038"/>
        <end position="1069"/>
    </location>
</feature>
<dbReference type="PROSITE" id="PS50005">
    <property type="entry name" value="TPR"/>
    <property type="match status" value="1"/>
</dbReference>
<feature type="region of interest" description="Disordered" evidence="5">
    <location>
        <begin position="746"/>
        <end position="862"/>
    </location>
</feature>
<dbReference type="SMART" id="SM00028">
    <property type="entry name" value="TPR"/>
    <property type="match status" value="3"/>
</dbReference>
<dbReference type="InterPro" id="IPR011990">
    <property type="entry name" value="TPR-like_helical_dom_sf"/>
</dbReference>
<feature type="compositionally biased region" description="Low complexity" evidence="5">
    <location>
        <begin position="1070"/>
        <end position="1085"/>
    </location>
</feature>
<dbReference type="SUPFAM" id="SSF48452">
    <property type="entry name" value="TPR-like"/>
    <property type="match status" value="1"/>
</dbReference>
<protein>
    <recommendedName>
        <fullName evidence="8">Filamentation protein</fullName>
    </recommendedName>
</protein>
<feature type="compositionally biased region" description="Low complexity" evidence="5">
    <location>
        <begin position="746"/>
        <end position="769"/>
    </location>
</feature>
<name>A0A8H3YQD1_VENIN</name>
<proteinExistence type="inferred from homology"/>
<dbReference type="AlphaFoldDB" id="A0A8H3YQD1"/>